<sequence length="60" mass="6979">MVKPSILRSVMLSAAARITALSLKIPSDTEDSWVHDVIKFYPSKSKEYFKIMQKILKYFK</sequence>
<evidence type="ECO:0000313" key="2">
    <source>
        <dbReference type="Proteomes" id="UP000595437"/>
    </source>
</evidence>
<dbReference type="EMBL" id="CP045895">
    <property type="protein sequence ID" value="QQP49678.1"/>
    <property type="molecule type" value="Genomic_DNA"/>
</dbReference>
<accession>A0A7T8HGK1</accession>
<organism evidence="1 2">
    <name type="scientific">Caligus rogercresseyi</name>
    <name type="common">Sea louse</name>
    <dbReference type="NCBI Taxonomy" id="217165"/>
    <lineage>
        <taxon>Eukaryota</taxon>
        <taxon>Metazoa</taxon>
        <taxon>Ecdysozoa</taxon>
        <taxon>Arthropoda</taxon>
        <taxon>Crustacea</taxon>
        <taxon>Multicrustacea</taxon>
        <taxon>Hexanauplia</taxon>
        <taxon>Copepoda</taxon>
        <taxon>Siphonostomatoida</taxon>
        <taxon>Caligidae</taxon>
        <taxon>Caligus</taxon>
    </lineage>
</organism>
<gene>
    <name evidence="1" type="ORF">FKW44_010432</name>
</gene>
<evidence type="ECO:0000313" key="1">
    <source>
        <dbReference type="EMBL" id="QQP49678.1"/>
    </source>
</evidence>
<dbReference type="Proteomes" id="UP000595437">
    <property type="component" value="Chromosome 6"/>
</dbReference>
<protein>
    <submittedName>
        <fullName evidence="1">Uncharacterized protein</fullName>
    </submittedName>
</protein>
<dbReference type="AlphaFoldDB" id="A0A7T8HGK1"/>
<name>A0A7T8HGK1_CALRO</name>
<reference evidence="2" key="1">
    <citation type="submission" date="2021-01" db="EMBL/GenBank/DDBJ databases">
        <title>Caligus Genome Assembly.</title>
        <authorList>
            <person name="Gallardo-Escarate C."/>
        </authorList>
    </citation>
    <scope>NUCLEOTIDE SEQUENCE [LARGE SCALE GENOMIC DNA]</scope>
</reference>
<keyword evidence="2" id="KW-1185">Reference proteome</keyword>
<proteinExistence type="predicted"/>